<dbReference type="InParanoid" id="G4Z8Z0"/>
<dbReference type="KEGG" id="psoj:PHYSODRAFT_489170"/>
<protein>
    <submittedName>
        <fullName evidence="2">Uncharacterized protein</fullName>
    </submittedName>
</protein>
<feature type="chain" id="PRO_5003471973" evidence="1">
    <location>
        <begin position="17"/>
        <end position="379"/>
    </location>
</feature>
<proteinExistence type="predicted"/>
<dbReference type="InterPro" id="IPR002110">
    <property type="entry name" value="Ankyrin_rpt"/>
</dbReference>
<dbReference type="SUPFAM" id="SSF48403">
    <property type="entry name" value="Ankyrin repeat"/>
    <property type="match status" value="1"/>
</dbReference>
<dbReference type="RefSeq" id="XP_009522478.1">
    <property type="nucleotide sequence ID" value="XM_009524183.1"/>
</dbReference>
<evidence type="ECO:0000313" key="2">
    <source>
        <dbReference type="EMBL" id="EGZ19761.1"/>
    </source>
</evidence>
<keyword evidence="1" id="KW-0732">Signal</keyword>
<accession>G4Z8Z0</accession>
<dbReference type="InterPro" id="IPR036770">
    <property type="entry name" value="Ankyrin_rpt-contain_sf"/>
</dbReference>
<reference evidence="2 3" key="1">
    <citation type="journal article" date="2006" name="Science">
        <title>Phytophthora genome sequences uncover evolutionary origins and mechanisms of pathogenesis.</title>
        <authorList>
            <person name="Tyler B.M."/>
            <person name="Tripathy S."/>
            <person name="Zhang X."/>
            <person name="Dehal P."/>
            <person name="Jiang R.H."/>
            <person name="Aerts A."/>
            <person name="Arredondo F.D."/>
            <person name="Baxter L."/>
            <person name="Bensasson D."/>
            <person name="Beynon J.L."/>
            <person name="Chapman J."/>
            <person name="Damasceno C.M."/>
            <person name="Dorrance A.E."/>
            <person name="Dou D."/>
            <person name="Dickerman A.W."/>
            <person name="Dubchak I.L."/>
            <person name="Garbelotto M."/>
            <person name="Gijzen M."/>
            <person name="Gordon S.G."/>
            <person name="Govers F."/>
            <person name="Grunwald N.J."/>
            <person name="Huang W."/>
            <person name="Ivors K.L."/>
            <person name="Jones R.W."/>
            <person name="Kamoun S."/>
            <person name="Krampis K."/>
            <person name="Lamour K.H."/>
            <person name="Lee M.K."/>
            <person name="McDonald W.H."/>
            <person name="Medina M."/>
            <person name="Meijer H.J."/>
            <person name="Nordberg E.K."/>
            <person name="Maclean D.J."/>
            <person name="Ospina-Giraldo M.D."/>
            <person name="Morris P.F."/>
            <person name="Phuntumart V."/>
            <person name="Putnam N.H."/>
            <person name="Rash S."/>
            <person name="Rose J.K."/>
            <person name="Sakihama Y."/>
            <person name="Salamov A.A."/>
            <person name="Savidor A."/>
            <person name="Scheuring C.F."/>
            <person name="Smith B.M."/>
            <person name="Sobral B.W."/>
            <person name="Terry A."/>
            <person name="Torto-Alalibo T.A."/>
            <person name="Win J."/>
            <person name="Xu Z."/>
            <person name="Zhang H."/>
            <person name="Grigoriev I.V."/>
            <person name="Rokhsar D.S."/>
            <person name="Boore J.L."/>
        </authorList>
    </citation>
    <scope>NUCLEOTIDE SEQUENCE [LARGE SCALE GENOMIC DNA]</scope>
    <source>
        <strain evidence="2 3">P6497</strain>
    </source>
</reference>
<dbReference type="PANTHER" id="PTHR46586:SF3">
    <property type="entry name" value="ANKYRIN REPEAT-CONTAINING PROTEIN"/>
    <property type="match status" value="1"/>
</dbReference>
<sequence length="379" mass="42846">MLTIVRFVLQVAPANAALEQTTNVISNFLGPPPNLLFHKACEFGSVTLLDWIWSASCATAADRTPSWSLNNFLRSDPHYHKWQFSKSLEVAAGRGELPLVEWLFAHFSGCEAPHNPMYWAAKGGNLDILEWLQVNCVRQQWGTDIMDIAAREGYLDVVKWLYHNRPEGCMGLSESDVESAITHVLSIGNLELAEWLLSTDRCVFDYAVAWPRAEVIEKMLECGYLQFNDHRAAPLLSASAHWGRMDLVCSVVQLHSPLPKDHKRWVDNWVIAAETACRNGHVPMLQWLMAHPLWTEVCESTEYGRNLAFLLPDAAEGGHVEVMEFLYCNELSDQVYHAMLIAIKKGQTSSVKWLLDRYARELDAKTARDGGRRSGYTSQ</sequence>
<feature type="signal peptide" evidence="1">
    <location>
        <begin position="1"/>
        <end position="16"/>
    </location>
</feature>
<keyword evidence="3" id="KW-1185">Reference proteome</keyword>
<dbReference type="InterPro" id="IPR052050">
    <property type="entry name" value="SecEffector_AnkRepeat"/>
</dbReference>
<dbReference type="EMBL" id="JH159153">
    <property type="protein sequence ID" value="EGZ19761.1"/>
    <property type="molecule type" value="Genomic_DNA"/>
</dbReference>
<name>G4Z8Z0_PHYSP</name>
<dbReference type="Gene3D" id="1.25.40.20">
    <property type="entry name" value="Ankyrin repeat-containing domain"/>
    <property type="match status" value="1"/>
</dbReference>
<evidence type="ECO:0000313" key="3">
    <source>
        <dbReference type="Proteomes" id="UP000002640"/>
    </source>
</evidence>
<dbReference type="Proteomes" id="UP000002640">
    <property type="component" value="Unassembled WGS sequence"/>
</dbReference>
<dbReference type="AlphaFoldDB" id="G4Z8Z0"/>
<dbReference type="SMR" id="G4Z8Z0"/>
<dbReference type="Pfam" id="PF12796">
    <property type="entry name" value="Ank_2"/>
    <property type="match status" value="1"/>
</dbReference>
<gene>
    <name evidence="2" type="ORF">PHYSODRAFT_489170</name>
</gene>
<dbReference type="PANTHER" id="PTHR46586">
    <property type="entry name" value="ANKYRIN REPEAT-CONTAINING PROTEIN"/>
    <property type="match status" value="1"/>
</dbReference>
<organism evidence="2 3">
    <name type="scientific">Phytophthora sojae (strain P6497)</name>
    <name type="common">Soybean stem and root rot agent</name>
    <name type="synonym">Phytophthora megasperma f. sp. glycines</name>
    <dbReference type="NCBI Taxonomy" id="1094619"/>
    <lineage>
        <taxon>Eukaryota</taxon>
        <taxon>Sar</taxon>
        <taxon>Stramenopiles</taxon>
        <taxon>Oomycota</taxon>
        <taxon>Peronosporomycetes</taxon>
        <taxon>Peronosporales</taxon>
        <taxon>Peronosporaceae</taxon>
        <taxon>Phytophthora</taxon>
    </lineage>
</organism>
<dbReference type="GeneID" id="20656392"/>
<evidence type="ECO:0000256" key="1">
    <source>
        <dbReference type="SAM" id="SignalP"/>
    </source>
</evidence>